<dbReference type="SUPFAM" id="SSF48317">
    <property type="entry name" value="Acid phosphatase/Vanadium-dependent haloperoxidase"/>
    <property type="match status" value="1"/>
</dbReference>
<keyword evidence="4" id="KW-1185">Reference proteome</keyword>
<sequence length="219" mass="24988">MHSKNNIHIFFPVTCLILFILISVLSWREQLELIDSLIIDGLARWISPAIVMLMEGITKIGSGETILILTFLLSLYLLFKKLWKEIIFLYVLTLGGILLNFLLKVGFQRQRPGEMSSIEVFGNSLEITSYSFPSGHTMRSVLLFSFLIYLSLVYLNKLTIKTAIIFSLITMIFLVAISRIIIGAHFPSDIFAAITISITWFYLCLSGIRLTLLKELRFL</sequence>
<evidence type="ECO:0000256" key="1">
    <source>
        <dbReference type="SAM" id="Phobius"/>
    </source>
</evidence>
<dbReference type="CDD" id="cd03392">
    <property type="entry name" value="PAP2_like_2"/>
    <property type="match status" value="1"/>
</dbReference>
<comment type="caution">
    <text evidence="3">The sequence shown here is derived from an EMBL/GenBank/DDBJ whole genome shotgun (WGS) entry which is preliminary data.</text>
</comment>
<feature type="transmembrane region" description="Helical" evidence="1">
    <location>
        <begin position="86"/>
        <end position="107"/>
    </location>
</feature>
<feature type="transmembrane region" description="Helical" evidence="1">
    <location>
        <begin position="6"/>
        <end position="25"/>
    </location>
</feature>
<feature type="transmembrane region" description="Helical" evidence="1">
    <location>
        <begin position="60"/>
        <end position="79"/>
    </location>
</feature>
<dbReference type="RefSeq" id="WP_104058552.1">
    <property type="nucleotide sequence ID" value="NZ_PREZ01000005.1"/>
</dbReference>
<feature type="transmembrane region" description="Helical" evidence="1">
    <location>
        <begin position="138"/>
        <end position="156"/>
    </location>
</feature>
<dbReference type="Gene3D" id="1.20.144.10">
    <property type="entry name" value="Phosphatidic acid phosphatase type 2/haloperoxidase"/>
    <property type="match status" value="2"/>
</dbReference>
<keyword evidence="1" id="KW-0472">Membrane</keyword>
<feature type="transmembrane region" description="Helical" evidence="1">
    <location>
        <begin position="163"/>
        <end position="184"/>
    </location>
</feature>
<dbReference type="InterPro" id="IPR036938">
    <property type="entry name" value="PAP2/HPO_sf"/>
</dbReference>
<keyword evidence="1" id="KW-0812">Transmembrane</keyword>
<reference evidence="3 4" key="1">
    <citation type="submission" date="2018-02" db="EMBL/GenBank/DDBJ databases">
        <title>Jeotgalibacillus proteolyticum sp. nov. a protease producing bacterium isolated from ocean sediments of Laizhou Bay.</title>
        <authorList>
            <person name="Li Y."/>
        </authorList>
    </citation>
    <scope>NUCLEOTIDE SEQUENCE [LARGE SCALE GENOMIC DNA]</scope>
    <source>
        <strain evidence="3 4">22-7</strain>
    </source>
</reference>
<feature type="domain" description="Phosphatidic acid phosphatase type 2/haloperoxidase" evidence="2">
    <location>
        <begin position="86"/>
        <end position="205"/>
    </location>
</feature>
<gene>
    <name evidence="3" type="ORF">C4B60_13505</name>
</gene>
<dbReference type="SMART" id="SM00014">
    <property type="entry name" value="acidPPc"/>
    <property type="match status" value="1"/>
</dbReference>
<proteinExistence type="predicted"/>
<evidence type="ECO:0000313" key="4">
    <source>
        <dbReference type="Proteomes" id="UP000239047"/>
    </source>
</evidence>
<dbReference type="Pfam" id="PF01569">
    <property type="entry name" value="PAP2"/>
    <property type="match status" value="1"/>
</dbReference>
<dbReference type="Proteomes" id="UP000239047">
    <property type="component" value="Unassembled WGS sequence"/>
</dbReference>
<protein>
    <submittedName>
        <fullName evidence="3">Phosphoesterase PA-phosphatase</fullName>
    </submittedName>
</protein>
<dbReference type="AlphaFoldDB" id="A0A2S5G9A8"/>
<evidence type="ECO:0000259" key="2">
    <source>
        <dbReference type="SMART" id="SM00014"/>
    </source>
</evidence>
<evidence type="ECO:0000313" key="3">
    <source>
        <dbReference type="EMBL" id="PPA69559.1"/>
    </source>
</evidence>
<organism evidence="3 4">
    <name type="scientific">Jeotgalibacillus proteolyticus</name>
    <dbReference type="NCBI Taxonomy" id="2082395"/>
    <lineage>
        <taxon>Bacteria</taxon>
        <taxon>Bacillati</taxon>
        <taxon>Bacillota</taxon>
        <taxon>Bacilli</taxon>
        <taxon>Bacillales</taxon>
        <taxon>Caryophanaceae</taxon>
        <taxon>Jeotgalibacillus</taxon>
    </lineage>
</organism>
<name>A0A2S5G9A8_9BACL</name>
<dbReference type="PANTHER" id="PTHR14969:SF13">
    <property type="entry name" value="AT30094P"/>
    <property type="match status" value="1"/>
</dbReference>
<keyword evidence="1" id="KW-1133">Transmembrane helix</keyword>
<accession>A0A2S5G9A8</accession>
<dbReference type="PANTHER" id="PTHR14969">
    <property type="entry name" value="SPHINGOSINE-1-PHOSPHATE PHOSPHOHYDROLASE"/>
    <property type="match status" value="1"/>
</dbReference>
<dbReference type="EMBL" id="PREZ01000005">
    <property type="protein sequence ID" value="PPA69559.1"/>
    <property type="molecule type" value="Genomic_DNA"/>
</dbReference>
<dbReference type="InterPro" id="IPR000326">
    <property type="entry name" value="PAP2/HPO"/>
</dbReference>
<feature type="transmembrane region" description="Helical" evidence="1">
    <location>
        <begin position="190"/>
        <end position="212"/>
    </location>
</feature>